<dbReference type="EMBL" id="WVUK01000065">
    <property type="protein sequence ID" value="KAF7488962.1"/>
    <property type="molecule type" value="Genomic_DNA"/>
</dbReference>
<dbReference type="AlphaFoldDB" id="A0A132AIA9"/>
<dbReference type="Gene3D" id="1.10.3580.10">
    <property type="entry name" value="ATP12 ATPase"/>
    <property type="match status" value="1"/>
</dbReference>
<dbReference type="InterPro" id="IPR023335">
    <property type="entry name" value="ATP12_ortho_dom_sf"/>
</dbReference>
<evidence type="ECO:0000256" key="4">
    <source>
        <dbReference type="ARBA" id="ARBA00023128"/>
    </source>
</evidence>
<reference evidence="7 10" key="1">
    <citation type="journal article" date="2015" name="Parasit. Vectors">
        <title>Draft genome of the scabies mite.</title>
        <authorList>
            <person name="Rider S.D.Jr."/>
            <person name="Morgan M.S."/>
            <person name="Arlian L.G."/>
        </authorList>
    </citation>
    <scope>NUCLEOTIDE SEQUENCE [LARGE SCALE GENOMIC DNA]</scope>
    <source>
        <strain evidence="7">Arlian Lab</strain>
    </source>
</reference>
<dbReference type="Pfam" id="PF07542">
    <property type="entry name" value="ATP12"/>
    <property type="match status" value="1"/>
</dbReference>
<dbReference type="PANTHER" id="PTHR21013">
    <property type="entry name" value="ATP SYNTHASE MITOCHONDRIAL F1 COMPLEX ASSEMBLY FACTOR 2/ATP12 PROTEIN, MITOCHONDRIAL PRECURSOR"/>
    <property type="match status" value="1"/>
</dbReference>
<dbReference type="SUPFAM" id="SSF160909">
    <property type="entry name" value="ATP12-like"/>
    <property type="match status" value="1"/>
</dbReference>
<keyword evidence="5" id="KW-0143">Chaperone</keyword>
<dbReference type="OMA" id="WDPVLHW"/>
<dbReference type="OrthoDB" id="5673at2759"/>
<dbReference type="Proteomes" id="UP000616769">
    <property type="component" value="Unassembled WGS sequence"/>
</dbReference>
<reference evidence="9" key="2">
    <citation type="journal article" date="2020" name="PLoS Negl. Trop. Dis.">
        <title>High-quality nuclear genome for Sarcoptes scabiei-A critical resource for a neglected parasite.</title>
        <authorList>
            <person name="Korhonen P.K."/>
            <person name="Gasser R.B."/>
            <person name="Ma G."/>
            <person name="Wang T."/>
            <person name="Stroehlein A.J."/>
            <person name="Young N.D."/>
            <person name="Ang C.S."/>
            <person name="Fernando D.D."/>
            <person name="Lu H.C."/>
            <person name="Taylor S."/>
            <person name="Reynolds S.L."/>
            <person name="Mofiz E."/>
            <person name="Najaraj S.H."/>
            <person name="Gowda H."/>
            <person name="Madugundu A."/>
            <person name="Renuse S."/>
            <person name="Holt D."/>
            <person name="Pandey A."/>
            <person name="Papenfuss A.T."/>
            <person name="Fischer K."/>
        </authorList>
    </citation>
    <scope>NUCLEOTIDE SEQUENCE [LARGE SCALE GENOMIC DNA]</scope>
</reference>
<evidence type="ECO:0000256" key="2">
    <source>
        <dbReference type="ARBA" id="ARBA00008231"/>
    </source>
</evidence>
<comment type="similarity">
    <text evidence="2">Belongs to the ATP12 family.</text>
</comment>
<evidence type="ECO:0000313" key="6">
    <source>
        <dbReference type="EMBL" id="KAF7488962.1"/>
    </source>
</evidence>
<evidence type="ECO:0000256" key="5">
    <source>
        <dbReference type="ARBA" id="ARBA00023186"/>
    </source>
</evidence>
<reference evidence="8" key="4">
    <citation type="submission" date="2022-06" db="UniProtKB">
        <authorList>
            <consortium name="EnsemblMetazoa"/>
        </authorList>
    </citation>
    <scope>IDENTIFICATION</scope>
</reference>
<evidence type="ECO:0000313" key="10">
    <source>
        <dbReference type="Proteomes" id="UP000616769"/>
    </source>
</evidence>
<evidence type="ECO:0000313" key="9">
    <source>
        <dbReference type="Proteomes" id="UP000070412"/>
    </source>
</evidence>
<dbReference type="PANTHER" id="PTHR21013:SF10">
    <property type="entry name" value="ATP SYNTHASE MITOCHONDRIAL F1 COMPLEX ASSEMBLY FACTOR 2"/>
    <property type="match status" value="1"/>
</dbReference>
<dbReference type="EMBL" id="JXLN01015550">
    <property type="protein sequence ID" value="KPM10657.1"/>
    <property type="molecule type" value="Genomic_DNA"/>
</dbReference>
<dbReference type="Gene3D" id="3.30.2180.10">
    <property type="entry name" value="ATP12-like"/>
    <property type="match status" value="1"/>
</dbReference>
<keyword evidence="9" id="KW-1185">Reference proteome</keyword>
<organism evidence="7 10">
    <name type="scientific">Sarcoptes scabiei</name>
    <name type="common">Itch mite</name>
    <name type="synonym">Acarus scabiei</name>
    <dbReference type="NCBI Taxonomy" id="52283"/>
    <lineage>
        <taxon>Eukaryota</taxon>
        <taxon>Metazoa</taxon>
        <taxon>Ecdysozoa</taxon>
        <taxon>Arthropoda</taxon>
        <taxon>Chelicerata</taxon>
        <taxon>Arachnida</taxon>
        <taxon>Acari</taxon>
        <taxon>Acariformes</taxon>
        <taxon>Sarcoptiformes</taxon>
        <taxon>Astigmata</taxon>
        <taxon>Psoroptidia</taxon>
        <taxon>Sarcoptoidea</taxon>
        <taxon>Sarcoptidae</taxon>
        <taxon>Sarcoptinae</taxon>
        <taxon>Sarcoptes</taxon>
    </lineage>
</organism>
<dbReference type="VEuPathDB" id="VectorBase:SSCA002579"/>
<dbReference type="GO" id="GO:0005739">
    <property type="term" value="C:mitochondrion"/>
    <property type="evidence" value="ECO:0007669"/>
    <property type="project" value="UniProtKB-SubCell"/>
</dbReference>
<name>A0A132AIA9_SARSC</name>
<keyword evidence="3" id="KW-0809">Transit peptide</keyword>
<protein>
    <submittedName>
        <fullName evidence="6 7">ATP synthase mitochondrial F1 complex assembly factor 2</fullName>
    </submittedName>
</protein>
<reference evidence="6" key="3">
    <citation type="submission" date="2020-01" db="EMBL/GenBank/DDBJ databases">
        <authorList>
            <person name="Korhonen P.K.K."/>
            <person name="Guangxu M.G."/>
            <person name="Wang T.W."/>
            <person name="Stroehlein A.J.S."/>
            <person name="Young N.D."/>
            <person name="Ang C.-S.A."/>
            <person name="Fernando D.W.F."/>
            <person name="Lu H.L."/>
            <person name="Taylor S.T."/>
            <person name="Ehtesham M.E.M."/>
            <person name="Najaraj S.H.N."/>
            <person name="Harsha G.H.G."/>
            <person name="Madugundu A.M."/>
            <person name="Renuse S.R."/>
            <person name="Holt D.H."/>
            <person name="Pandey A.P."/>
            <person name="Papenfuss A.P."/>
            <person name="Gasser R.B.G."/>
            <person name="Fischer K.F."/>
        </authorList>
    </citation>
    <scope>NUCLEOTIDE SEQUENCE</scope>
    <source>
        <strain evidence="6">SSS_KF_BRIS2020</strain>
    </source>
</reference>
<evidence type="ECO:0000313" key="8">
    <source>
        <dbReference type="EnsemblMetazoa" id="KAF7488962.1"/>
    </source>
</evidence>
<dbReference type="Proteomes" id="UP000070412">
    <property type="component" value="Unassembled WGS sequence"/>
</dbReference>
<sequence>MFKSFTRSTTRLFSHLQTISNHQHLFLSSLPKKNLERFYKTVDYVRTDSNDFEIILDKKKLKTPMGNVFSVPNEILASMIVLEWEAQREKIARDHMHLTALANTVLDETIDLGDEKTFDKLLSYLEFDTVCYRNSSSLELLKLQNENLDPIVQWFANRFDCSIAITETLSNLAISNETKNILRKYLKSLNKWSLMGVIFAAENLKSLILTCALINRFISVQDAVRLSRIEENYQASIWKSIESHHDLERYSLEARVSAAIIFILLNLEKNYITNFHVNK</sequence>
<dbReference type="InterPro" id="IPR042272">
    <property type="entry name" value="ATP12_ATP_synth-F1-assembly_N"/>
</dbReference>
<dbReference type="InterPro" id="IPR011419">
    <property type="entry name" value="ATP12_ATP_synth-F1-assembly"/>
</dbReference>
<keyword evidence="4" id="KW-0496">Mitochondrion</keyword>
<evidence type="ECO:0000313" key="7">
    <source>
        <dbReference type="EMBL" id="KPM10657.1"/>
    </source>
</evidence>
<dbReference type="EnsemblMetazoa" id="SSS_7031s_mrna">
    <property type="protein sequence ID" value="KAF7488962.1"/>
    <property type="gene ID" value="SSS_7031"/>
</dbReference>
<comment type="subcellular location">
    <subcellularLocation>
        <location evidence="1">Mitochondrion</location>
    </subcellularLocation>
</comment>
<proteinExistence type="inferred from homology"/>
<dbReference type="GO" id="GO:0033615">
    <property type="term" value="P:mitochondrial proton-transporting ATP synthase complex assembly"/>
    <property type="evidence" value="ECO:0007669"/>
    <property type="project" value="TreeGrafter"/>
</dbReference>
<evidence type="ECO:0000256" key="3">
    <source>
        <dbReference type="ARBA" id="ARBA00022946"/>
    </source>
</evidence>
<accession>A0A132AIA9</accession>
<evidence type="ECO:0000256" key="1">
    <source>
        <dbReference type="ARBA" id="ARBA00004173"/>
    </source>
</evidence>
<gene>
    <name evidence="7" type="ORF">QR98_0092170</name>
    <name evidence="6" type="ORF">SSS_7031</name>
</gene>